<keyword evidence="1" id="KW-0378">Hydrolase</keyword>
<dbReference type="PROSITE" id="PS51273">
    <property type="entry name" value="GATASE_TYPE_1"/>
    <property type="match status" value="1"/>
</dbReference>
<dbReference type="Gene3D" id="3.40.50.880">
    <property type="match status" value="1"/>
</dbReference>
<gene>
    <name evidence="1" type="ORF">SporoS204_13600</name>
</gene>
<organism evidence="1 2">
    <name type="scientific">Sporosarcina ureae</name>
    <dbReference type="NCBI Taxonomy" id="1571"/>
    <lineage>
        <taxon>Bacteria</taxon>
        <taxon>Bacillati</taxon>
        <taxon>Bacillota</taxon>
        <taxon>Bacilli</taxon>
        <taxon>Bacillales</taxon>
        <taxon>Caryophanaceae</taxon>
        <taxon>Sporosarcina</taxon>
    </lineage>
</organism>
<reference evidence="1 2" key="1">
    <citation type="submission" date="2016-04" db="EMBL/GenBank/DDBJ databases">
        <title>Comparative Genomics and Epigenetics of Sporosarcina ureae.</title>
        <authorList>
            <person name="Oliver A.S."/>
            <person name="Cooper K.K."/>
        </authorList>
    </citation>
    <scope>NUCLEOTIDE SEQUENCE [LARGE SCALE GENOMIC DNA]</scope>
    <source>
        <strain evidence="1 2">S204</strain>
    </source>
</reference>
<evidence type="ECO:0000313" key="1">
    <source>
        <dbReference type="EMBL" id="ARF15093.1"/>
    </source>
</evidence>
<dbReference type="RefSeq" id="WP_029052525.1">
    <property type="nucleotide sequence ID" value="NZ_CP015108.1"/>
</dbReference>
<protein>
    <submittedName>
        <fullName evidence="1">Gamma-glutamyl-gamma-aminobutyrate hydrolase</fullName>
    </submittedName>
</protein>
<dbReference type="EMBL" id="CP015108">
    <property type="protein sequence ID" value="ARF15093.1"/>
    <property type="molecule type" value="Genomic_DNA"/>
</dbReference>
<dbReference type="PANTHER" id="PTHR43235">
    <property type="entry name" value="GLUTAMINE AMIDOTRANSFERASE PB2B2.05-RELATED"/>
    <property type="match status" value="1"/>
</dbReference>
<dbReference type="InterPro" id="IPR044668">
    <property type="entry name" value="PuuD-like"/>
</dbReference>
<dbReference type="Pfam" id="PF07722">
    <property type="entry name" value="Peptidase_C26"/>
    <property type="match status" value="1"/>
</dbReference>
<dbReference type="PANTHER" id="PTHR43235:SF1">
    <property type="entry name" value="GLUTAMINE AMIDOTRANSFERASE PB2B2.05-RELATED"/>
    <property type="match status" value="1"/>
</dbReference>
<proteinExistence type="predicted"/>
<dbReference type="CDD" id="cd01745">
    <property type="entry name" value="GATase1_2"/>
    <property type="match status" value="1"/>
</dbReference>
<accession>A0ABN4YSS3</accession>
<dbReference type="InterPro" id="IPR029062">
    <property type="entry name" value="Class_I_gatase-like"/>
</dbReference>
<dbReference type="Proteomes" id="UP000192486">
    <property type="component" value="Chromosome"/>
</dbReference>
<dbReference type="InterPro" id="IPR011697">
    <property type="entry name" value="Peptidase_C26"/>
</dbReference>
<evidence type="ECO:0000313" key="2">
    <source>
        <dbReference type="Proteomes" id="UP000192486"/>
    </source>
</evidence>
<dbReference type="GO" id="GO:0016787">
    <property type="term" value="F:hydrolase activity"/>
    <property type="evidence" value="ECO:0007669"/>
    <property type="project" value="UniProtKB-KW"/>
</dbReference>
<dbReference type="SUPFAM" id="SSF52317">
    <property type="entry name" value="Class I glutamine amidotransferase-like"/>
    <property type="match status" value="1"/>
</dbReference>
<name>A0ABN4YSS3_SPOUR</name>
<sequence>MKPLIGVTSDIDQNGDILVQTRFIRAVRQAGGVPVILPVGLEAIEEVCDRIDGVLLIGGEDVDPYLYGEEPHRQLGKVLPERDESELALIKRMADQDKPVFGICRGYQLINVAFGGTIYQDIYAQLSEDLLQHHQLTDLDFAFHSIDIVGDSKLAEWAGTSEVRVNSLHHQAVREVHAPLVVTAVAKDGVIEAFESTAHRFVVGVQWHPEAMVKREDPLSLKLFEQFIEAAREKR</sequence>
<keyword evidence="2" id="KW-1185">Reference proteome</keyword>